<gene>
    <name evidence="6" type="ORF">CPEL01642_LOCUS24806</name>
</gene>
<organism evidence="6">
    <name type="scientific">Coccolithus braarudii</name>
    <dbReference type="NCBI Taxonomy" id="221442"/>
    <lineage>
        <taxon>Eukaryota</taxon>
        <taxon>Haptista</taxon>
        <taxon>Haptophyta</taxon>
        <taxon>Prymnesiophyceae</taxon>
        <taxon>Coccolithales</taxon>
        <taxon>Coccolithaceae</taxon>
        <taxon>Coccolithus</taxon>
    </lineage>
</organism>
<dbReference type="EMBL" id="HBEY01051563">
    <property type="protein sequence ID" value="CAD8621423.1"/>
    <property type="molecule type" value="Transcribed_RNA"/>
</dbReference>
<sequence length="141" mass="16287">MQKFWKGHDPTSTAWRRQYMNIIFAHSDEQMKAIKALVETYEQEQKGKTVKTEVQMRKPTDFVLAEDYHQKFYLRQKKDIFQSLGLKTGEEVIASSLAAKLNAFVAGHGTPEHFEEVMKGSGLEPKVVDMLEKKIVKRLRG</sequence>
<feature type="domain" description="Peptide methionine sulphoxide reductase MsrA" evidence="5">
    <location>
        <begin position="2"/>
        <end position="79"/>
    </location>
</feature>
<keyword evidence="3" id="KW-0560">Oxidoreductase</keyword>
<evidence type="ECO:0000256" key="4">
    <source>
        <dbReference type="ARBA" id="ARBA00030643"/>
    </source>
</evidence>
<dbReference type="PANTHER" id="PTHR43774:SF1">
    <property type="entry name" value="PEPTIDE METHIONINE SULFOXIDE REDUCTASE MSRA 2"/>
    <property type="match status" value="1"/>
</dbReference>
<dbReference type="AlphaFoldDB" id="A0A7S0LVI2"/>
<dbReference type="SUPFAM" id="SSF55068">
    <property type="entry name" value="Peptide methionine sulfoxide reductase"/>
    <property type="match status" value="1"/>
</dbReference>
<dbReference type="PANTHER" id="PTHR43774">
    <property type="entry name" value="PEPTIDE METHIONINE SULFOXIDE REDUCTASE"/>
    <property type="match status" value="1"/>
</dbReference>
<proteinExistence type="inferred from homology"/>
<evidence type="ECO:0000256" key="2">
    <source>
        <dbReference type="ARBA" id="ARBA00012502"/>
    </source>
</evidence>
<dbReference type="EC" id="1.8.4.11" evidence="2"/>
<dbReference type="Gene3D" id="3.30.1060.10">
    <property type="entry name" value="Peptide methionine sulphoxide reductase MsrA"/>
    <property type="match status" value="1"/>
</dbReference>
<evidence type="ECO:0000256" key="1">
    <source>
        <dbReference type="ARBA" id="ARBA00005591"/>
    </source>
</evidence>
<name>A0A7S0LVI2_9EUKA</name>
<protein>
    <recommendedName>
        <fullName evidence="2">peptide-methionine (S)-S-oxide reductase</fullName>
        <ecNumber evidence="2">1.8.4.11</ecNumber>
    </recommendedName>
    <alternativeName>
        <fullName evidence="4">Peptide-methionine (S)-S-oxide reductase</fullName>
    </alternativeName>
</protein>
<dbReference type="GO" id="GO:0008113">
    <property type="term" value="F:peptide-methionine (S)-S-oxide reductase activity"/>
    <property type="evidence" value="ECO:0007669"/>
    <property type="project" value="UniProtKB-EC"/>
</dbReference>
<dbReference type="Pfam" id="PF01625">
    <property type="entry name" value="PMSR"/>
    <property type="match status" value="1"/>
</dbReference>
<evidence type="ECO:0000256" key="3">
    <source>
        <dbReference type="ARBA" id="ARBA00023002"/>
    </source>
</evidence>
<dbReference type="InterPro" id="IPR036509">
    <property type="entry name" value="Met_Sox_Rdtase_MsrA_sf"/>
</dbReference>
<evidence type="ECO:0000313" key="6">
    <source>
        <dbReference type="EMBL" id="CAD8621423.1"/>
    </source>
</evidence>
<comment type="similarity">
    <text evidence="1">Belongs to the MsrA Met sulfoxide reductase family.</text>
</comment>
<reference evidence="6" key="1">
    <citation type="submission" date="2021-01" db="EMBL/GenBank/DDBJ databases">
        <authorList>
            <person name="Corre E."/>
            <person name="Pelletier E."/>
            <person name="Niang G."/>
            <person name="Scheremetjew M."/>
            <person name="Finn R."/>
            <person name="Kale V."/>
            <person name="Holt S."/>
            <person name="Cochrane G."/>
            <person name="Meng A."/>
            <person name="Brown T."/>
            <person name="Cohen L."/>
        </authorList>
    </citation>
    <scope>NUCLEOTIDE SEQUENCE</scope>
    <source>
        <strain evidence="6">PLY182g</strain>
    </source>
</reference>
<dbReference type="InterPro" id="IPR002569">
    <property type="entry name" value="Met_Sox_Rdtase_MsrA_dom"/>
</dbReference>
<accession>A0A7S0LVI2</accession>
<evidence type="ECO:0000259" key="5">
    <source>
        <dbReference type="Pfam" id="PF01625"/>
    </source>
</evidence>